<dbReference type="RefSeq" id="WP_103932952.1">
    <property type="nucleotide sequence ID" value="NZ_FNVA01000003.1"/>
</dbReference>
<feature type="domain" description="Glycosyltransferase subfamily 4-like N-terminal" evidence="1">
    <location>
        <begin position="22"/>
        <end position="210"/>
    </location>
</feature>
<dbReference type="CDD" id="cd03801">
    <property type="entry name" value="GT4_PimA-like"/>
    <property type="match status" value="1"/>
</dbReference>
<keyword evidence="2" id="KW-0808">Transferase</keyword>
<dbReference type="SUPFAM" id="SSF53756">
    <property type="entry name" value="UDP-Glycosyltransferase/glycogen phosphorylase"/>
    <property type="match status" value="1"/>
</dbReference>
<accession>A0A1H5XYV3</accession>
<organism evidence="2 3">
    <name type="scientific">Bryocella elongata</name>
    <dbReference type="NCBI Taxonomy" id="863522"/>
    <lineage>
        <taxon>Bacteria</taxon>
        <taxon>Pseudomonadati</taxon>
        <taxon>Acidobacteriota</taxon>
        <taxon>Terriglobia</taxon>
        <taxon>Terriglobales</taxon>
        <taxon>Acidobacteriaceae</taxon>
        <taxon>Bryocella</taxon>
    </lineage>
</organism>
<protein>
    <submittedName>
        <fullName evidence="2">Glycosyltransferase Family 4</fullName>
    </submittedName>
</protein>
<dbReference type="PANTHER" id="PTHR12526:SF600">
    <property type="entry name" value="GLYCOSYL TRANSFERASE GROUP 1"/>
    <property type="match status" value="1"/>
</dbReference>
<dbReference type="InterPro" id="IPR028098">
    <property type="entry name" value="Glyco_trans_4-like_N"/>
</dbReference>
<dbReference type="AlphaFoldDB" id="A0A1H5XYV3"/>
<name>A0A1H5XYV3_9BACT</name>
<proteinExistence type="predicted"/>
<sequence>MKILWASPFFLHPTDRGAQIRSLGTLRELHKRHEIHFAALNDPANTEGPERAGEYSTTQTVVSHVAPKRGSLGMVPQLVASLWEQVPLAVSRYASERLRSVIAAKMASEHFDSIVCDFLACAPNMPDLSRTVLFEHNVEATIWQRHASQAGNPLKQWFFTQQAQRMEMYERNVCRSSRAVIAVSDLDARRMQQIFGVSNVASVPTGVDLDYFRQPVTSPKRQGLVFVGSMDWLPNIDAVRFFLGQVFPLILAQRPGTTFTIAGREPTAEIRELAAAVPGVTVTGTVPDIRPYLWESAVSVVPIRIGGGTRLKIYECMAAGLPTVSTTVGAEGLTYNDGKDILIADEPAKFAAACLRLLEQREAAMETAANALELVEQSFSWSAIGRVFEAILERNRLEA</sequence>
<dbReference type="GO" id="GO:0016757">
    <property type="term" value="F:glycosyltransferase activity"/>
    <property type="evidence" value="ECO:0007669"/>
    <property type="project" value="UniProtKB-ARBA"/>
</dbReference>
<keyword evidence="3" id="KW-1185">Reference proteome</keyword>
<dbReference type="OrthoDB" id="9807209at2"/>
<dbReference type="Pfam" id="PF13692">
    <property type="entry name" value="Glyco_trans_1_4"/>
    <property type="match status" value="1"/>
</dbReference>
<evidence type="ECO:0000313" key="2">
    <source>
        <dbReference type="EMBL" id="SEG17009.1"/>
    </source>
</evidence>
<dbReference type="EMBL" id="FNVA01000003">
    <property type="protein sequence ID" value="SEG17009.1"/>
    <property type="molecule type" value="Genomic_DNA"/>
</dbReference>
<dbReference type="PANTHER" id="PTHR12526">
    <property type="entry name" value="GLYCOSYLTRANSFERASE"/>
    <property type="match status" value="1"/>
</dbReference>
<evidence type="ECO:0000313" key="3">
    <source>
        <dbReference type="Proteomes" id="UP000236728"/>
    </source>
</evidence>
<dbReference type="Gene3D" id="3.40.50.2000">
    <property type="entry name" value="Glycogen Phosphorylase B"/>
    <property type="match status" value="2"/>
</dbReference>
<dbReference type="Proteomes" id="UP000236728">
    <property type="component" value="Unassembled WGS sequence"/>
</dbReference>
<gene>
    <name evidence="2" type="ORF">SAMN05421819_2044</name>
</gene>
<evidence type="ECO:0000259" key="1">
    <source>
        <dbReference type="Pfam" id="PF13439"/>
    </source>
</evidence>
<reference evidence="2 3" key="1">
    <citation type="submission" date="2016-10" db="EMBL/GenBank/DDBJ databases">
        <authorList>
            <person name="de Groot N.N."/>
        </authorList>
    </citation>
    <scope>NUCLEOTIDE SEQUENCE [LARGE SCALE GENOMIC DNA]</scope>
    <source>
        <strain evidence="2 3">DSM 22489</strain>
    </source>
</reference>
<dbReference type="Pfam" id="PF13439">
    <property type="entry name" value="Glyco_transf_4"/>
    <property type="match status" value="1"/>
</dbReference>